<evidence type="ECO:0000313" key="5">
    <source>
        <dbReference type="Proteomes" id="UP000053989"/>
    </source>
</evidence>
<gene>
    <name evidence="4" type="ORF">SCLCIDRAFT_31847</name>
</gene>
<dbReference type="EMBL" id="KN822179">
    <property type="protein sequence ID" value="KIM53501.1"/>
    <property type="molecule type" value="Genomic_DNA"/>
</dbReference>
<protein>
    <submittedName>
        <fullName evidence="4">Uncharacterized protein</fullName>
    </submittedName>
</protein>
<organism evidence="4 5">
    <name type="scientific">Scleroderma citrinum Foug A</name>
    <dbReference type="NCBI Taxonomy" id="1036808"/>
    <lineage>
        <taxon>Eukaryota</taxon>
        <taxon>Fungi</taxon>
        <taxon>Dikarya</taxon>
        <taxon>Basidiomycota</taxon>
        <taxon>Agaricomycotina</taxon>
        <taxon>Agaricomycetes</taxon>
        <taxon>Agaricomycetidae</taxon>
        <taxon>Boletales</taxon>
        <taxon>Sclerodermatineae</taxon>
        <taxon>Sclerodermataceae</taxon>
        <taxon>Scleroderma</taxon>
    </lineage>
</organism>
<keyword evidence="5" id="KW-1185">Reference proteome</keyword>
<dbReference type="Pfam" id="PF06985">
    <property type="entry name" value="HET"/>
    <property type="match status" value="1"/>
</dbReference>
<dbReference type="PANTHER" id="PTHR10622:SF12">
    <property type="entry name" value="HET DOMAIN-CONTAINING PROTEIN"/>
    <property type="match status" value="1"/>
</dbReference>
<evidence type="ECO:0000256" key="1">
    <source>
        <dbReference type="SAM" id="MobiDB-lite"/>
    </source>
</evidence>
<evidence type="ECO:0000259" key="2">
    <source>
        <dbReference type="Pfam" id="PF06985"/>
    </source>
</evidence>
<evidence type="ECO:0000259" key="3">
    <source>
        <dbReference type="Pfam" id="PF26640"/>
    </source>
</evidence>
<feature type="region of interest" description="Disordered" evidence="1">
    <location>
        <begin position="684"/>
        <end position="716"/>
    </location>
</feature>
<feature type="compositionally biased region" description="Basic and acidic residues" evidence="1">
    <location>
        <begin position="693"/>
        <end position="716"/>
    </location>
</feature>
<feature type="domain" description="DUF8212" evidence="3">
    <location>
        <begin position="234"/>
        <end position="256"/>
    </location>
</feature>
<dbReference type="STRING" id="1036808.A0A0C3DBL7"/>
<dbReference type="InterPro" id="IPR010730">
    <property type="entry name" value="HET"/>
</dbReference>
<feature type="domain" description="Heterokaryon incompatibility" evidence="2">
    <location>
        <begin position="39"/>
        <end position="141"/>
    </location>
</feature>
<sequence>MRLINVKAFLEREEVIRKRKRVDRRVEVLELGNDEATEYAILSHRWIAQEVDYGEMVELTKMDRKERDKIRQRDGNRKIHQSCEQAQANGHEWLWVDTCCIDKRSSAELSEPIKSMYRWYEKAKICYAYLHDVPGSSFPTASDKERYPDFNAPSEVEFFNKDWQSIGKKTTLTPTLQNITGIPERILTHGNRPCIAQIMSWAANRTTMRIEDRVYSLMGPLDVNMPMLYGEGKKAFHRLQLEIIRASNDQSIFAWECKGWRGNFNGRSTSILADGPRFFEGCSEMELMSHGEFVQYIKTDGQEEELHSLEDRLGTFPITNRGIQIWLFLRPHLDSPSRLHFQAWLPCRGGRLDPPIAGHWTISSVPLQLRQVYLRYQHPPHRNITFKIDDSALAENGFTFCHMYPEKFTGDTLTLTGIDPLCIKVYSDSHANHPIAVGLGQCFGMHWIHVQPDLIPGLSWERYSQQEYTDMLVRAPEHIQDMNKARSGAERSDQVCIMQTRLPQTTRILQISSVMWKSSRMRGVRLDVFHGHSLDDVSGEWSAIDVDGTDSPGCDWRGLMILDRQRKYGSYKMGRALDNFLAAPYGIELGDYGQFTDAKEFCREGNLLKSLPDIITRQQHEMDLSLPSNDDLKSVLTSLSTVLTDRYLVTKIIQCPPDPLQPGSNITTPLYSVAKPFVWYRNESASSVPEEPSGDKLRGETQADQARANDVDEMKS</sequence>
<dbReference type="OrthoDB" id="674604at2759"/>
<name>A0A0C3DBL7_9AGAM</name>
<dbReference type="Proteomes" id="UP000053989">
    <property type="component" value="Unassembled WGS sequence"/>
</dbReference>
<dbReference type="InParanoid" id="A0A0C3DBL7"/>
<reference evidence="5" key="2">
    <citation type="submission" date="2015-01" db="EMBL/GenBank/DDBJ databases">
        <title>Evolutionary Origins and Diversification of the Mycorrhizal Mutualists.</title>
        <authorList>
            <consortium name="DOE Joint Genome Institute"/>
            <consortium name="Mycorrhizal Genomics Consortium"/>
            <person name="Kohler A."/>
            <person name="Kuo A."/>
            <person name="Nagy L.G."/>
            <person name="Floudas D."/>
            <person name="Copeland A."/>
            <person name="Barry K.W."/>
            <person name="Cichocki N."/>
            <person name="Veneault-Fourrey C."/>
            <person name="LaButti K."/>
            <person name="Lindquist E.A."/>
            <person name="Lipzen A."/>
            <person name="Lundell T."/>
            <person name="Morin E."/>
            <person name="Murat C."/>
            <person name="Riley R."/>
            <person name="Ohm R."/>
            <person name="Sun H."/>
            <person name="Tunlid A."/>
            <person name="Henrissat B."/>
            <person name="Grigoriev I.V."/>
            <person name="Hibbett D.S."/>
            <person name="Martin F."/>
        </authorList>
    </citation>
    <scope>NUCLEOTIDE SEQUENCE [LARGE SCALE GENOMIC DNA]</scope>
    <source>
        <strain evidence="5">Foug A</strain>
    </source>
</reference>
<proteinExistence type="predicted"/>
<dbReference type="HOGENOM" id="CLU_000288_138_12_1"/>
<dbReference type="AlphaFoldDB" id="A0A0C3DBL7"/>
<dbReference type="Pfam" id="PF26640">
    <property type="entry name" value="DUF8212"/>
    <property type="match status" value="1"/>
</dbReference>
<reference evidence="4 5" key="1">
    <citation type="submission" date="2014-04" db="EMBL/GenBank/DDBJ databases">
        <authorList>
            <consortium name="DOE Joint Genome Institute"/>
            <person name="Kuo A."/>
            <person name="Kohler A."/>
            <person name="Nagy L.G."/>
            <person name="Floudas D."/>
            <person name="Copeland A."/>
            <person name="Barry K.W."/>
            <person name="Cichocki N."/>
            <person name="Veneault-Fourrey C."/>
            <person name="LaButti K."/>
            <person name="Lindquist E.A."/>
            <person name="Lipzen A."/>
            <person name="Lundell T."/>
            <person name="Morin E."/>
            <person name="Murat C."/>
            <person name="Sun H."/>
            <person name="Tunlid A."/>
            <person name="Henrissat B."/>
            <person name="Grigoriev I.V."/>
            <person name="Hibbett D.S."/>
            <person name="Martin F."/>
            <person name="Nordberg H.P."/>
            <person name="Cantor M.N."/>
            <person name="Hua S.X."/>
        </authorList>
    </citation>
    <scope>NUCLEOTIDE SEQUENCE [LARGE SCALE GENOMIC DNA]</scope>
    <source>
        <strain evidence="4 5">Foug A</strain>
    </source>
</reference>
<accession>A0A0C3DBL7</accession>
<dbReference type="PANTHER" id="PTHR10622">
    <property type="entry name" value="HET DOMAIN-CONTAINING PROTEIN"/>
    <property type="match status" value="1"/>
</dbReference>
<dbReference type="InterPro" id="IPR058525">
    <property type="entry name" value="DUF8212"/>
</dbReference>
<evidence type="ECO:0000313" key="4">
    <source>
        <dbReference type="EMBL" id="KIM53501.1"/>
    </source>
</evidence>